<dbReference type="InterPro" id="IPR009875">
    <property type="entry name" value="PilZ_domain"/>
</dbReference>
<protein>
    <recommendedName>
        <fullName evidence="1">PilZ domain-containing protein</fullName>
    </recommendedName>
</protein>
<proteinExistence type="predicted"/>
<sequence>MRLESSDVHNYLHIGMKVSGVIEFGPDDEYPIHCSFIGMKEGQFLIFEIGGKAMGDLITRRLKNVDVVIRGFADTLDGHVIAFKSQILCVKQLVTWLMFLKFPRQVESRKLREDRRYKLRLDTRVGVGGKRVTSKVTDVSLSGCGLCFEGLVDLEVGDEIDIESPLDHVPEPYPKCTVVNVRKYHDMTYVGVRFEPKIEADDELRYEVFRQVFMSQTE</sequence>
<dbReference type="InterPro" id="IPR012349">
    <property type="entry name" value="Split_barrel_FMN-bd"/>
</dbReference>
<evidence type="ECO:0000313" key="3">
    <source>
        <dbReference type="Proteomes" id="UP000245362"/>
    </source>
</evidence>
<name>A0A2U3BC74_9VIBR</name>
<evidence type="ECO:0000313" key="2">
    <source>
        <dbReference type="EMBL" id="PWI34377.1"/>
    </source>
</evidence>
<dbReference type="AlphaFoldDB" id="A0A2U3BC74"/>
<dbReference type="SUPFAM" id="SSF141371">
    <property type="entry name" value="PilZ domain-like"/>
    <property type="match status" value="2"/>
</dbReference>
<dbReference type="Gene3D" id="2.30.110.10">
    <property type="entry name" value="Electron Transport, Fmn-binding Protein, Chain A"/>
    <property type="match status" value="1"/>
</dbReference>
<accession>A0A2U3BC74</accession>
<evidence type="ECO:0000259" key="1">
    <source>
        <dbReference type="Pfam" id="PF07238"/>
    </source>
</evidence>
<dbReference type="EMBL" id="QFWT01000002">
    <property type="protein sequence ID" value="PWI34377.1"/>
    <property type="molecule type" value="Genomic_DNA"/>
</dbReference>
<organism evidence="2 3">
    <name type="scientific">Vibrio albus</name>
    <dbReference type="NCBI Taxonomy" id="2200953"/>
    <lineage>
        <taxon>Bacteria</taxon>
        <taxon>Pseudomonadati</taxon>
        <taxon>Pseudomonadota</taxon>
        <taxon>Gammaproteobacteria</taxon>
        <taxon>Vibrionales</taxon>
        <taxon>Vibrionaceae</taxon>
        <taxon>Vibrio</taxon>
    </lineage>
</organism>
<dbReference type="Proteomes" id="UP000245362">
    <property type="component" value="Unassembled WGS sequence"/>
</dbReference>
<feature type="domain" description="PilZ" evidence="1">
    <location>
        <begin position="111"/>
        <end position="202"/>
    </location>
</feature>
<dbReference type="GO" id="GO:0035438">
    <property type="term" value="F:cyclic-di-GMP binding"/>
    <property type="evidence" value="ECO:0007669"/>
    <property type="project" value="InterPro"/>
</dbReference>
<keyword evidence="3" id="KW-1185">Reference proteome</keyword>
<dbReference type="OrthoDB" id="5915058at2"/>
<dbReference type="RefSeq" id="WP_109318714.1">
    <property type="nucleotide sequence ID" value="NZ_QFWT01000002.1"/>
</dbReference>
<gene>
    <name evidence="2" type="ORF">DI392_04500</name>
</gene>
<dbReference type="Gene3D" id="2.40.10.220">
    <property type="entry name" value="predicted glycosyltransferase like domains"/>
    <property type="match status" value="1"/>
</dbReference>
<dbReference type="Pfam" id="PF07238">
    <property type="entry name" value="PilZ"/>
    <property type="match status" value="1"/>
</dbReference>
<comment type="caution">
    <text evidence="2">The sequence shown here is derived from an EMBL/GenBank/DDBJ whole genome shotgun (WGS) entry which is preliminary data.</text>
</comment>
<reference evidence="2 3" key="1">
    <citation type="submission" date="2018-05" db="EMBL/GenBank/DDBJ databases">
        <title>Vibrio limimaris sp. nov., isolated from marine sediment.</title>
        <authorList>
            <person name="Li C.-M."/>
        </authorList>
    </citation>
    <scope>NUCLEOTIDE SEQUENCE [LARGE SCALE GENOMIC DNA]</scope>
    <source>
        <strain evidence="2 3">E4404</strain>
    </source>
</reference>